<feature type="region of interest" description="Disordered" evidence="3">
    <location>
        <begin position="435"/>
        <end position="462"/>
    </location>
</feature>
<feature type="region of interest" description="Disordered" evidence="3">
    <location>
        <begin position="296"/>
        <end position="315"/>
    </location>
</feature>
<organism evidence="5 7">
    <name type="scientific">Sporisorium scitamineum</name>
    <dbReference type="NCBI Taxonomy" id="49012"/>
    <lineage>
        <taxon>Eukaryota</taxon>
        <taxon>Fungi</taxon>
        <taxon>Dikarya</taxon>
        <taxon>Basidiomycota</taxon>
        <taxon>Ustilaginomycotina</taxon>
        <taxon>Ustilaginomycetes</taxon>
        <taxon>Ustilaginales</taxon>
        <taxon>Ustilaginaceae</taxon>
        <taxon>Sporisorium</taxon>
    </lineage>
</organism>
<dbReference type="InterPro" id="IPR033133">
    <property type="entry name" value="PUM-HD"/>
</dbReference>
<dbReference type="Proteomes" id="UP000242770">
    <property type="component" value="Unassembled WGS sequence"/>
</dbReference>
<evidence type="ECO:0000256" key="3">
    <source>
        <dbReference type="SAM" id="MobiDB-lite"/>
    </source>
</evidence>
<dbReference type="PANTHER" id="PTHR12537">
    <property type="entry name" value="RNA BINDING PROTEIN PUMILIO-RELATED"/>
    <property type="match status" value="1"/>
</dbReference>
<dbReference type="InterPro" id="IPR011989">
    <property type="entry name" value="ARM-like"/>
</dbReference>
<dbReference type="GO" id="GO:0000288">
    <property type="term" value="P:nuclear-transcribed mRNA catabolic process, deadenylation-dependent decay"/>
    <property type="evidence" value="ECO:0007669"/>
    <property type="project" value="TreeGrafter"/>
</dbReference>
<feature type="repeat" description="Pumilio" evidence="2">
    <location>
        <begin position="863"/>
        <end position="898"/>
    </location>
</feature>
<reference evidence="6" key="2">
    <citation type="submission" date="2014-06" db="EMBL/GenBank/DDBJ databases">
        <authorList>
            <person name="Ju J."/>
            <person name="Zhang J."/>
        </authorList>
    </citation>
    <scope>NUCLEOTIDE SEQUENCE</scope>
    <source>
        <strain evidence="6">SscI8</strain>
    </source>
</reference>
<feature type="compositionally biased region" description="Low complexity" evidence="3">
    <location>
        <begin position="249"/>
        <end position="274"/>
    </location>
</feature>
<reference evidence="7" key="3">
    <citation type="submission" date="2014-06" db="EMBL/GenBank/DDBJ databases">
        <authorList>
            <person name="Berkman P.J."/>
        </authorList>
    </citation>
    <scope>NUCLEOTIDE SEQUENCE [LARGE SCALE GENOMIC DNA]</scope>
</reference>
<evidence type="ECO:0000313" key="5">
    <source>
        <dbReference type="EMBL" id="CDS00617.1"/>
    </source>
</evidence>
<dbReference type="Gene3D" id="1.25.10.10">
    <property type="entry name" value="Leucine-rich Repeat Variant"/>
    <property type="match status" value="1"/>
</dbReference>
<name>A0A0F7S0W7_9BASI</name>
<dbReference type="CDD" id="cd07920">
    <property type="entry name" value="Pumilio"/>
    <property type="match status" value="1"/>
</dbReference>
<feature type="region of interest" description="Disordered" evidence="3">
    <location>
        <begin position="1"/>
        <end position="41"/>
    </location>
</feature>
<feature type="repeat" description="Pumilio" evidence="2">
    <location>
        <begin position="1017"/>
        <end position="1052"/>
    </location>
</feature>
<dbReference type="PROSITE" id="PS50302">
    <property type="entry name" value="PUM"/>
    <property type="match status" value="8"/>
</dbReference>
<feature type="compositionally biased region" description="Low complexity" evidence="3">
    <location>
        <begin position="437"/>
        <end position="453"/>
    </location>
</feature>
<accession>A0A0F7S0W7</accession>
<protein>
    <submittedName>
        <fullName evidence="6">Related to PUF3-transcript-specific regulator of mRNA degradation</fullName>
    </submittedName>
</protein>
<feature type="repeat" description="Pumilio" evidence="2">
    <location>
        <begin position="719"/>
        <end position="754"/>
    </location>
</feature>
<evidence type="ECO:0000313" key="7">
    <source>
        <dbReference type="Proteomes" id="UP000242770"/>
    </source>
</evidence>
<dbReference type="SUPFAM" id="SSF48371">
    <property type="entry name" value="ARM repeat"/>
    <property type="match status" value="1"/>
</dbReference>
<dbReference type="AlphaFoldDB" id="A0A0F7S0W7"/>
<gene>
    <name evidence="5" type="primary">SSCI47240.1</name>
    <name evidence="6" type="ORF">SPSC_01859</name>
</gene>
<proteinExistence type="predicted"/>
<feature type="repeat" description="Pumilio" evidence="2">
    <location>
        <begin position="935"/>
        <end position="970"/>
    </location>
</feature>
<keyword evidence="1" id="KW-0677">Repeat</keyword>
<feature type="compositionally biased region" description="Low complexity" evidence="3">
    <location>
        <begin position="148"/>
        <end position="161"/>
    </location>
</feature>
<dbReference type="Pfam" id="PF00806">
    <property type="entry name" value="PUF"/>
    <property type="match status" value="8"/>
</dbReference>
<reference evidence="5" key="1">
    <citation type="submission" date="2014-06" db="EMBL/GenBank/DDBJ databases">
        <authorList>
            <person name="Berkman J.Paul."/>
        </authorList>
    </citation>
    <scope>NUCLEOTIDE SEQUENCE [LARGE SCALE GENOMIC DNA]</scope>
</reference>
<feature type="region of interest" description="Disordered" evidence="3">
    <location>
        <begin position="974"/>
        <end position="1016"/>
    </location>
</feature>
<dbReference type="InterPro" id="IPR033712">
    <property type="entry name" value="Pumilio_RNA-bd"/>
</dbReference>
<feature type="compositionally biased region" description="Polar residues" evidence="3">
    <location>
        <begin position="11"/>
        <end position="41"/>
    </location>
</feature>
<feature type="compositionally biased region" description="Low complexity" evidence="3">
    <location>
        <begin position="555"/>
        <end position="565"/>
    </location>
</feature>
<dbReference type="EMBL" id="LK056662">
    <property type="protein sequence ID" value="CDU23230.1"/>
    <property type="molecule type" value="Genomic_DNA"/>
</dbReference>
<feature type="repeat" description="Pumilio" evidence="2">
    <location>
        <begin position="899"/>
        <end position="934"/>
    </location>
</feature>
<dbReference type="GO" id="GO:0003730">
    <property type="term" value="F:mRNA 3'-UTR binding"/>
    <property type="evidence" value="ECO:0007669"/>
    <property type="project" value="TreeGrafter"/>
</dbReference>
<dbReference type="PROSITE" id="PS50303">
    <property type="entry name" value="PUM_HD"/>
    <property type="match status" value="1"/>
</dbReference>
<feature type="region of interest" description="Disordered" evidence="3">
    <location>
        <begin position="214"/>
        <end position="286"/>
    </location>
</feature>
<feature type="repeat" description="Pumilio" evidence="2">
    <location>
        <begin position="791"/>
        <end position="826"/>
    </location>
</feature>
<sequence>MADRRALSFVQHRSPSFSQARPTSIGSTSTPSRPITRRSASGSVNLSLLSSLTVTDSVDPTASESLPSFANALSTPAPIASDSTSSRNFRGAFTQRSATTGPSAAAVAAAMSKLDQTAWSDASAAATTSGSPSSVWNGRPPSTMDGDAVTTASTSNVSTPSRGPTALDAKDAAPNAPIFHPSPLLPQEGSAWSLPRSGSLTWTNEIAARAAPAELVTDSATSSPSAVKRATVNDPSAAPIDPSSTNKDAAAAATNDTLPSVSPSSAKKAAAPVPKRAPIRSATLDPKHLAAKARLSDEADDALPSGQPAASSQEEQLIDDIGSLTIATDDIATSSAVPQQHGYNSPSAFMGAGGHHAPRPSGSFPPPHFSPGESFMHPSPYLPGSGTRSPDGYSHGYPGVANMLPGMLPIDMSGYESYRTTPDPYAPTMPGRAIFASPGSQGSTPQSPSFGPTPLGPHFNPSMRHGEALFYPGAVPGFGPPTMSAGMASPVRPGMPLGPAQYSFGPGPAVDARSSQLAQSPMIAPGMAMPVGALTMPPTSPPMNASHMPPGATDSRSSPSLSQSSPYAPGPHRRMGSSGPEPFGPGMTMSPRPPFGMTSQAGPFVPGQAAMHGMMGGAPGPMMTWNGRFHDHRRVPTGPGGVMPPVGGYAVGMGGGPMDPYYARNGAGFYGGAPFHPAGGSGIGGGPAGNGATPNHSRSPLLEEFRSRHAKNRKFELADIYGSVVEFSSDQHGSRFIQEKLDTASEEEKKTLFDEVLPHARQLMTDVFGNYVIQKMLEHGDDEQRDILSCEMEGHVLSLSLGTYGCRVVQKAFDHISPSQREKLAKELDGHIMQCVRDQNANHVVQKVIERVDADKIDFIPQAFVGHVPSLASHCYSCRVLQRTFEHCTEAQSRPLLDELHAEAVSLMQHQYGNYVIQWVLQRGQTRDQEQVIAKIKGSVLTLSRHKFASNVIEEVVRTSSIKDRNELLDEILTPESVPSPAATATAASTTAPAAGDTTTVSSSTPSTDAPSTTSPTRIAPAALMMKDQFANYVLQRFLEKADPQQRAKLIEVVTPSLVSARKASVTGGAGQTKHLMAIERLIDSLQEGATAAKE</sequence>
<evidence type="ECO:0000313" key="6">
    <source>
        <dbReference type="EMBL" id="CDU23230.1"/>
    </source>
</evidence>
<evidence type="ECO:0000256" key="1">
    <source>
        <dbReference type="ARBA" id="ARBA00022737"/>
    </source>
</evidence>
<dbReference type="SMART" id="SM00025">
    <property type="entry name" value="Pumilio"/>
    <property type="match status" value="8"/>
</dbReference>
<feature type="domain" description="PUM-HD" evidence="4">
    <location>
        <begin position="697"/>
        <end position="1083"/>
    </location>
</feature>
<feature type="repeat" description="Pumilio" evidence="2">
    <location>
        <begin position="827"/>
        <end position="862"/>
    </location>
</feature>
<dbReference type="OrthoDB" id="668540at2759"/>
<feature type="repeat" description="Pumilio" evidence="2">
    <location>
        <begin position="755"/>
        <end position="790"/>
    </location>
</feature>
<feature type="compositionally biased region" description="Low complexity" evidence="3">
    <location>
        <begin position="123"/>
        <end position="134"/>
    </location>
</feature>
<evidence type="ECO:0000256" key="2">
    <source>
        <dbReference type="PROSITE-ProRule" id="PRU00317"/>
    </source>
</evidence>
<feature type="region of interest" description="Disordered" evidence="3">
    <location>
        <begin position="533"/>
        <end position="616"/>
    </location>
</feature>
<keyword evidence="7" id="KW-1185">Reference proteome</keyword>
<dbReference type="STRING" id="49012.A0A0F7S0W7"/>
<dbReference type="InterPro" id="IPR016024">
    <property type="entry name" value="ARM-type_fold"/>
</dbReference>
<dbReference type="PANTHER" id="PTHR12537:SF12">
    <property type="entry name" value="MATERNAL PROTEIN PUMILIO"/>
    <property type="match status" value="1"/>
</dbReference>
<evidence type="ECO:0000259" key="4">
    <source>
        <dbReference type="PROSITE" id="PS50303"/>
    </source>
</evidence>
<dbReference type="InterPro" id="IPR001313">
    <property type="entry name" value="Pumilio_RNA-bd_rpt"/>
</dbReference>
<feature type="region of interest" description="Disordered" evidence="3">
    <location>
        <begin position="123"/>
        <end position="190"/>
    </location>
</feature>
<dbReference type="EMBL" id="CCFA01002827">
    <property type="protein sequence ID" value="CDS00617.1"/>
    <property type="molecule type" value="Genomic_DNA"/>
</dbReference>
<dbReference type="GO" id="GO:0005737">
    <property type="term" value="C:cytoplasm"/>
    <property type="evidence" value="ECO:0007669"/>
    <property type="project" value="TreeGrafter"/>
</dbReference>